<dbReference type="InParanoid" id="A0A2P5ELP4"/>
<gene>
    <name evidence="1" type="ORF">TorRG33x02_177630</name>
</gene>
<comment type="caution">
    <text evidence="1">The sequence shown here is derived from an EMBL/GenBank/DDBJ whole genome shotgun (WGS) entry which is preliminary data.</text>
</comment>
<sequence length="74" mass="8321">LFLSRYFDLLFTCFDMGGYGTKPDGGAPKLCYVALSLISMFHVLNRTPALLRSSLFYLDVSRVEQNTPSTMLGY</sequence>
<dbReference type="AlphaFoldDB" id="A0A2P5ELP4"/>
<evidence type="ECO:0000313" key="1">
    <source>
        <dbReference type="EMBL" id="PON86422.1"/>
    </source>
</evidence>
<keyword evidence="2" id="KW-1185">Reference proteome</keyword>
<organism evidence="1 2">
    <name type="scientific">Trema orientale</name>
    <name type="common">Charcoal tree</name>
    <name type="synonym">Celtis orientalis</name>
    <dbReference type="NCBI Taxonomy" id="63057"/>
    <lineage>
        <taxon>Eukaryota</taxon>
        <taxon>Viridiplantae</taxon>
        <taxon>Streptophyta</taxon>
        <taxon>Embryophyta</taxon>
        <taxon>Tracheophyta</taxon>
        <taxon>Spermatophyta</taxon>
        <taxon>Magnoliopsida</taxon>
        <taxon>eudicotyledons</taxon>
        <taxon>Gunneridae</taxon>
        <taxon>Pentapetalae</taxon>
        <taxon>rosids</taxon>
        <taxon>fabids</taxon>
        <taxon>Rosales</taxon>
        <taxon>Cannabaceae</taxon>
        <taxon>Trema</taxon>
    </lineage>
</organism>
<feature type="non-terminal residue" evidence="1">
    <location>
        <position position="1"/>
    </location>
</feature>
<evidence type="ECO:0000313" key="2">
    <source>
        <dbReference type="Proteomes" id="UP000237000"/>
    </source>
</evidence>
<protein>
    <submittedName>
        <fullName evidence="1">Uncharacterized protein</fullName>
    </submittedName>
</protein>
<accession>A0A2P5ELP4</accession>
<name>A0A2P5ELP4_TREOI</name>
<reference evidence="2" key="1">
    <citation type="submission" date="2016-06" db="EMBL/GenBank/DDBJ databases">
        <title>Parallel loss of symbiosis genes in relatives of nitrogen-fixing non-legume Parasponia.</title>
        <authorList>
            <person name="Van Velzen R."/>
            <person name="Holmer R."/>
            <person name="Bu F."/>
            <person name="Rutten L."/>
            <person name="Van Zeijl A."/>
            <person name="Liu W."/>
            <person name="Santuari L."/>
            <person name="Cao Q."/>
            <person name="Sharma T."/>
            <person name="Shen D."/>
            <person name="Roswanjaya Y."/>
            <person name="Wardhani T."/>
            <person name="Kalhor M.S."/>
            <person name="Jansen J."/>
            <person name="Van den Hoogen J."/>
            <person name="Gungor B."/>
            <person name="Hartog M."/>
            <person name="Hontelez J."/>
            <person name="Verver J."/>
            <person name="Yang W.-C."/>
            <person name="Schijlen E."/>
            <person name="Repin R."/>
            <person name="Schilthuizen M."/>
            <person name="Schranz E."/>
            <person name="Heidstra R."/>
            <person name="Miyata K."/>
            <person name="Fedorova E."/>
            <person name="Kohlen W."/>
            <person name="Bisseling T."/>
            <person name="Smit S."/>
            <person name="Geurts R."/>
        </authorList>
    </citation>
    <scope>NUCLEOTIDE SEQUENCE [LARGE SCALE GENOMIC DNA]</scope>
    <source>
        <strain evidence="2">cv. RG33-2</strain>
    </source>
</reference>
<proteinExistence type="predicted"/>
<dbReference type="EMBL" id="JXTC01000132">
    <property type="protein sequence ID" value="PON86422.1"/>
    <property type="molecule type" value="Genomic_DNA"/>
</dbReference>
<dbReference type="Proteomes" id="UP000237000">
    <property type="component" value="Unassembled WGS sequence"/>
</dbReference>